<feature type="chain" id="PRO_5039051736" evidence="2">
    <location>
        <begin position="28"/>
        <end position="519"/>
    </location>
</feature>
<feature type="signal peptide" evidence="2">
    <location>
        <begin position="1"/>
        <end position="27"/>
    </location>
</feature>
<feature type="region of interest" description="Disordered" evidence="1">
    <location>
        <begin position="475"/>
        <end position="519"/>
    </location>
</feature>
<dbReference type="Proteomes" id="UP000824262">
    <property type="component" value="Unassembled WGS sequence"/>
</dbReference>
<dbReference type="InterPro" id="IPR025584">
    <property type="entry name" value="Cthe_2159"/>
</dbReference>
<feature type="region of interest" description="Disordered" evidence="1">
    <location>
        <begin position="87"/>
        <end position="107"/>
    </location>
</feature>
<evidence type="ECO:0000256" key="2">
    <source>
        <dbReference type="SAM" id="SignalP"/>
    </source>
</evidence>
<name>A0A9D1CTK7_9FIRM</name>
<organism evidence="3 4">
    <name type="scientific">Candidatus Scatomorpha intestinavium</name>
    <dbReference type="NCBI Taxonomy" id="2840922"/>
    <lineage>
        <taxon>Bacteria</taxon>
        <taxon>Bacillati</taxon>
        <taxon>Bacillota</taxon>
        <taxon>Clostridia</taxon>
        <taxon>Eubacteriales</taxon>
        <taxon>Candidatus Scatomorpha</taxon>
    </lineage>
</organism>
<protein>
    <submittedName>
        <fullName evidence="3">Carbohydrate-binding domain-containing protein</fullName>
    </submittedName>
</protein>
<evidence type="ECO:0000313" key="3">
    <source>
        <dbReference type="EMBL" id="HIQ79189.1"/>
    </source>
</evidence>
<keyword evidence="2" id="KW-0732">Signal</keyword>
<feature type="region of interest" description="Disordered" evidence="1">
    <location>
        <begin position="29"/>
        <end position="49"/>
    </location>
</feature>
<sequence>MDAKKRILSMILISSLVLSLAACGAAASEEETATPSDGGGAVEEEPAYEGERSIVLSDSGVTLDGEEVTAGSGAVTVGNDIVYYEDGRDESYGEGTAEDEHSAEEAASHTVVSICEPGTYRISGTLSQGQIAIDLGEDAEDDPDAVVTLILDNADVTCTVAPALIFYNVYECADTENPSYDVDTSSAGANVVIADGSENSFTGSYVARIYEEGTTDKLHKYDGAFYSKMTMNVSGEAEGTGVLNISGDNEGLDTEMHLTINGGVINIEAANDGINTNEDNVSVTTINGGTLTIDAGLGAEGDGIDSNGWLVINGGTVFASACAEGGDSGIDATLEIIINGGTVMALGNMFDTVSADSAQEYLTLTLTQSVEAGSAVELTDSNGNALFSFTAPKAASMLLLSSPEIVSDAQYTLTVDGEEREYSSDGGMMGGPGGAPGGMRGGFMEIPEGLESYLETAEDMPDEIRSWLEGLLEQQNTFRDMEPPEGMDVQQDRPEALPDGVRETPPDSGEAALADSSAE</sequence>
<proteinExistence type="predicted"/>
<evidence type="ECO:0000313" key="4">
    <source>
        <dbReference type="Proteomes" id="UP000824262"/>
    </source>
</evidence>
<gene>
    <name evidence="3" type="ORF">IAB77_08015</name>
</gene>
<accession>A0A9D1CTK7</accession>
<evidence type="ECO:0000256" key="1">
    <source>
        <dbReference type="SAM" id="MobiDB-lite"/>
    </source>
</evidence>
<dbReference type="Pfam" id="PF14262">
    <property type="entry name" value="Cthe_2159"/>
    <property type="match status" value="1"/>
</dbReference>
<dbReference type="EMBL" id="DVGA01000085">
    <property type="protein sequence ID" value="HIQ79189.1"/>
    <property type="molecule type" value="Genomic_DNA"/>
</dbReference>
<reference evidence="3" key="2">
    <citation type="journal article" date="2021" name="PeerJ">
        <title>Extensive microbial diversity within the chicken gut microbiome revealed by metagenomics and culture.</title>
        <authorList>
            <person name="Gilroy R."/>
            <person name="Ravi A."/>
            <person name="Getino M."/>
            <person name="Pursley I."/>
            <person name="Horton D.L."/>
            <person name="Alikhan N.F."/>
            <person name="Baker D."/>
            <person name="Gharbi K."/>
            <person name="Hall N."/>
            <person name="Watson M."/>
            <person name="Adriaenssens E.M."/>
            <person name="Foster-Nyarko E."/>
            <person name="Jarju S."/>
            <person name="Secka A."/>
            <person name="Antonio M."/>
            <person name="Oren A."/>
            <person name="Chaudhuri R.R."/>
            <person name="La Ragione R."/>
            <person name="Hildebrand F."/>
            <person name="Pallen M.J."/>
        </authorList>
    </citation>
    <scope>NUCLEOTIDE SEQUENCE</scope>
    <source>
        <strain evidence="3">ChiBcolR7-354</strain>
    </source>
</reference>
<dbReference type="AlphaFoldDB" id="A0A9D1CTK7"/>
<feature type="compositionally biased region" description="Basic and acidic residues" evidence="1">
    <location>
        <begin position="490"/>
        <end position="505"/>
    </location>
</feature>
<feature type="compositionally biased region" description="Basic and acidic residues" evidence="1">
    <location>
        <begin position="98"/>
        <end position="107"/>
    </location>
</feature>
<reference evidence="3" key="1">
    <citation type="submission" date="2020-10" db="EMBL/GenBank/DDBJ databases">
        <authorList>
            <person name="Gilroy R."/>
        </authorList>
    </citation>
    <scope>NUCLEOTIDE SEQUENCE</scope>
    <source>
        <strain evidence="3">ChiBcolR7-354</strain>
    </source>
</reference>
<dbReference type="PROSITE" id="PS51257">
    <property type="entry name" value="PROKAR_LIPOPROTEIN"/>
    <property type="match status" value="1"/>
</dbReference>
<comment type="caution">
    <text evidence="3">The sequence shown here is derived from an EMBL/GenBank/DDBJ whole genome shotgun (WGS) entry which is preliminary data.</text>
</comment>